<dbReference type="SUPFAM" id="SSF63748">
    <property type="entry name" value="Tudor/PWWP/MBT"/>
    <property type="match status" value="1"/>
</dbReference>
<feature type="coiled-coil region" evidence="5">
    <location>
        <begin position="831"/>
        <end position="858"/>
    </location>
</feature>
<feature type="domain" description="TNase-like" evidence="7">
    <location>
        <begin position="178"/>
        <end position="308"/>
    </location>
</feature>
<evidence type="ECO:0000256" key="2">
    <source>
        <dbReference type="ARBA" id="ARBA00022490"/>
    </source>
</evidence>
<evidence type="ECO:0000259" key="6">
    <source>
        <dbReference type="PROSITE" id="PS50304"/>
    </source>
</evidence>
<evidence type="ECO:0000313" key="8">
    <source>
        <dbReference type="EMBL" id="KAK7583870.1"/>
    </source>
</evidence>
<keyword evidence="9" id="KW-1185">Reference proteome</keyword>
<feature type="domain" description="Tudor" evidence="6">
    <location>
        <begin position="696"/>
        <end position="757"/>
    </location>
</feature>
<dbReference type="Pfam" id="PF00567">
    <property type="entry name" value="TUDOR"/>
    <property type="match status" value="1"/>
</dbReference>
<evidence type="ECO:0000256" key="1">
    <source>
        <dbReference type="ARBA" id="ARBA00004496"/>
    </source>
</evidence>
<dbReference type="AlphaFoldDB" id="A0AAN9TF70"/>
<evidence type="ECO:0000256" key="5">
    <source>
        <dbReference type="SAM" id="Coils"/>
    </source>
</evidence>
<proteinExistence type="predicted"/>
<dbReference type="SMART" id="SM00318">
    <property type="entry name" value="SNc"/>
    <property type="match status" value="4"/>
</dbReference>
<evidence type="ECO:0000259" key="7">
    <source>
        <dbReference type="PROSITE" id="PS50830"/>
    </source>
</evidence>
<dbReference type="SMART" id="SM00333">
    <property type="entry name" value="TUDOR"/>
    <property type="match status" value="1"/>
</dbReference>
<evidence type="ECO:0000256" key="3">
    <source>
        <dbReference type="ARBA" id="ARBA00022737"/>
    </source>
</evidence>
<gene>
    <name evidence="8" type="ORF">V9T40_004833</name>
</gene>
<feature type="domain" description="TNase-like" evidence="7">
    <location>
        <begin position="497"/>
        <end position="627"/>
    </location>
</feature>
<dbReference type="Gene3D" id="2.30.30.140">
    <property type="match status" value="1"/>
</dbReference>
<dbReference type="FunFam" id="2.40.50.90:FF:000001">
    <property type="entry name" value="Staphylococcal nuclease domain-containing protein"/>
    <property type="match status" value="1"/>
</dbReference>
<dbReference type="SUPFAM" id="SSF50199">
    <property type="entry name" value="Staphylococcal nuclease"/>
    <property type="match status" value="5"/>
</dbReference>
<keyword evidence="5" id="KW-0175">Coiled coil</keyword>
<dbReference type="PROSITE" id="PS50830">
    <property type="entry name" value="TNASE_3"/>
    <property type="match status" value="4"/>
</dbReference>
<keyword evidence="2 4" id="KW-0963">Cytoplasm</keyword>
<evidence type="ECO:0000313" key="9">
    <source>
        <dbReference type="Proteomes" id="UP001367676"/>
    </source>
</evidence>
<organism evidence="8 9">
    <name type="scientific">Parthenolecanium corni</name>
    <dbReference type="NCBI Taxonomy" id="536013"/>
    <lineage>
        <taxon>Eukaryota</taxon>
        <taxon>Metazoa</taxon>
        <taxon>Ecdysozoa</taxon>
        <taxon>Arthropoda</taxon>
        <taxon>Hexapoda</taxon>
        <taxon>Insecta</taxon>
        <taxon>Pterygota</taxon>
        <taxon>Neoptera</taxon>
        <taxon>Paraneoptera</taxon>
        <taxon>Hemiptera</taxon>
        <taxon>Sternorrhyncha</taxon>
        <taxon>Coccoidea</taxon>
        <taxon>Coccidae</taxon>
        <taxon>Parthenolecanium</taxon>
    </lineage>
</organism>
<dbReference type="PIRSF" id="PIRSF017179">
    <property type="entry name" value="RISC-Tudor-SN"/>
    <property type="match status" value="1"/>
</dbReference>
<sequence>MATPTRLPTGVVKQVVSGDTLIIRDKPKDRKPNEKTVILMNIQAPKLGRKKKEGEDKDEPFAFEAREFLRKKLIGQEVKFITKPFPGSSGGANERERGRIFFPEENDIAEELVANGLAVVKKPGGKAAQEPEIQRLCELEEKARKEEKGKFRKDKSKATRNVTYVKDFNKFFAEFQKKTVSAIIEQVRDSQFVMILEVLLLPTYHCISFAISGIKFVPESEEFKEEAKFFVECRLLQQDDIQVVIEKSFNNYVSGSVIHPKGNIAELLLKEGFVACDDRTMSTVTTGASKLRAAEAFAKEKRLRIWRNRKEITKAATVEFPANVSEIVSGEILIVKPCTGNKDPKKIFLSGIRGPKEQKKEGNEDKPRGNRTIFDVPWQYEAKEFLRKKLIGKRVNVTVDYVQKARDTFPEKTCCSVVIGNSNVAELLVQEGLATVVRYRSDDENRPASFDALMSAEQKAIENQKGLHSKGELPKHRISDCTGTRAIGLFPMLQKASRITAVVEFVISGNRMRLFVPKDSLMITFSLSGIVCPRPANKRNNVEGDPLGDEALEFTKKKILQREVEIRIEAHDKVGAMIGSLFIGNTNNLALMLVEEGLASVHVTCGDRTLQQAEKVAKEKKIGIWEHEQESKKDSSEEEVVERVVNYKDVTLTIVSPELHIFVLHSDQKGTLEELEDKLRGDLTSNPPVVYSKERPPLKGKWCAAKFDEDNLWYRGKVEKVMGGATCRAIVNFVDYGNKASIAFEDLAPLSDLYTSAKPFAHEYALACVTPPPEHYLNDVASELYRLLEKRNLRINTEYQDHNLQFVSIIDADSEEDLVKASITNGLFYVQNRREKKLASLIKEYHEAQNEAKKKRNLIWEYGDARADDAKEFGLGK</sequence>
<comment type="subcellular location">
    <subcellularLocation>
        <location evidence="1 4">Cytoplasm</location>
    </subcellularLocation>
</comment>
<dbReference type="Gene3D" id="2.40.50.90">
    <property type="match status" value="5"/>
</dbReference>
<accession>A0AAN9TF70</accession>
<name>A0AAN9TF70_9HEMI</name>
<evidence type="ECO:0008006" key="10">
    <source>
        <dbReference type="Google" id="ProtNLM"/>
    </source>
</evidence>
<protein>
    <recommendedName>
        <fullName evidence="10">Micrococcal nuclease</fullName>
    </recommendedName>
</protein>
<dbReference type="InterPro" id="IPR035437">
    <property type="entry name" value="SNase_OB-fold_sf"/>
</dbReference>
<dbReference type="PANTHER" id="PTHR12302:SF2">
    <property type="entry name" value="STAPHYLOCOCCAL NUCLEASE DOMAIN-CONTAINING PROTEIN 1"/>
    <property type="match status" value="1"/>
</dbReference>
<comment type="caution">
    <text evidence="8">The sequence shown here is derived from an EMBL/GenBank/DDBJ whole genome shotgun (WGS) entry which is preliminary data.</text>
</comment>
<dbReference type="InterPro" id="IPR016071">
    <property type="entry name" value="Staphylococal_nuclease_OB-fold"/>
</dbReference>
<evidence type="ECO:0000256" key="4">
    <source>
        <dbReference type="PIRNR" id="PIRNR017179"/>
    </source>
</evidence>
<dbReference type="GO" id="GO:0004518">
    <property type="term" value="F:nuclease activity"/>
    <property type="evidence" value="ECO:0007669"/>
    <property type="project" value="TreeGrafter"/>
</dbReference>
<dbReference type="EMBL" id="JBBCAQ010000032">
    <property type="protein sequence ID" value="KAK7583870.1"/>
    <property type="molecule type" value="Genomic_DNA"/>
</dbReference>
<dbReference type="PROSITE" id="PS50304">
    <property type="entry name" value="TUDOR"/>
    <property type="match status" value="1"/>
</dbReference>
<reference evidence="8 9" key="1">
    <citation type="submission" date="2024-03" db="EMBL/GenBank/DDBJ databases">
        <title>Adaptation during the transition from Ophiocordyceps entomopathogen to insect associate is accompanied by gene loss and intensified selection.</title>
        <authorList>
            <person name="Ward C.M."/>
            <person name="Onetto C.A."/>
            <person name="Borneman A.R."/>
        </authorList>
    </citation>
    <scope>NUCLEOTIDE SEQUENCE [LARGE SCALE GENOMIC DNA]</scope>
    <source>
        <strain evidence="8">AWRI1</strain>
        <tissue evidence="8">Single Adult Female</tissue>
    </source>
</reference>
<dbReference type="InterPro" id="IPR002999">
    <property type="entry name" value="Tudor"/>
</dbReference>
<dbReference type="GO" id="GO:0005634">
    <property type="term" value="C:nucleus"/>
    <property type="evidence" value="ECO:0007669"/>
    <property type="project" value="TreeGrafter"/>
</dbReference>
<dbReference type="GO" id="GO:0005829">
    <property type="term" value="C:cytosol"/>
    <property type="evidence" value="ECO:0007669"/>
    <property type="project" value="UniProtKB-UniRule"/>
</dbReference>
<feature type="domain" description="TNase-like" evidence="7">
    <location>
        <begin position="6"/>
        <end position="153"/>
    </location>
</feature>
<dbReference type="FunFam" id="2.30.30.140:FF:000018">
    <property type="entry name" value="Serine/threonine-protein kinase 31"/>
    <property type="match status" value="1"/>
</dbReference>
<keyword evidence="3" id="KW-0677">Repeat</keyword>
<feature type="domain" description="TNase-like" evidence="7">
    <location>
        <begin position="318"/>
        <end position="470"/>
    </location>
</feature>
<dbReference type="InterPro" id="IPR016685">
    <property type="entry name" value="Silence_cplx_Nase-comp_TudorSN"/>
</dbReference>
<dbReference type="PANTHER" id="PTHR12302">
    <property type="entry name" value="EBNA2 BINDING PROTEIN P100"/>
    <property type="match status" value="1"/>
</dbReference>
<dbReference type="GO" id="GO:0006402">
    <property type="term" value="P:mRNA catabolic process"/>
    <property type="evidence" value="ECO:0007669"/>
    <property type="project" value="UniProtKB-UniRule"/>
</dbReference>
<dbReference type="GO" id="GO:0003723">
    <property type="term" value="F:RNA binding"/>
    <property type="evidence" value="ECO:0007669"/>
    <property type="project" value="UniProtKB-UniRule"/>
</dbReference>
<dbReference type="GO" id="GO:0031047">
    <property type="term" value="P:regulatory ncRNA-mediated gene silencing"/>
    <property type="evidence" value="ECO:0007669"/>
    <property type="project" value="UniProtKB-UniRule"/>
</dbReference>
<dbReference type="Proteomes" id="UP001367676">
    <property type="component" value="Unassembled WGS sequence"/>
</dbReference>
<dbReference type="Pfam" id="PF00565">
    <property type="entry name" value="SNase"/>
    <property type="match status" value="4"/>
</dbReference>
<dbReference type="GO" id="GO:0031332">
    <property type="term" value="C:RNAi effector complex"/>
    <property type="evidence" value="ECO:0007669"/>
    <property type="project" value="InterPro"/>
</dbReference>